<evidence type="ECO:0000256" key="1">
    <source>
        <dbReference type="ARBA" id="ARBA00023125"/>
    </source>
</evidence>
<reference evidence="4" key="1">
    <citation type="submission" date="2025-08" db="UniProtKB">
        <authorList>
            <consortium name="RefSeq"/>
        </authorList>
    </citation>
    <scope>IDENTIFICATION</scope>
    <source>
        <tissue evidence="4">Whole organism</tissue>
    </source>
</reference>
<evidence type="ECO:0000259" key="2">
    <source>
        <dbReference type="PROSITE" id="PS50888"/>
    </source>
</evidence>
<evidence type="ECO:0000313" key="3">
    <source>
        <dbReference type="Proteomes" id="UP000694843"/>
    </source>
</evidence>
<gene>
    <name evidence="4" type="primary">LOC108674261</name>
</gene>
<dbReference type="GO" id="GO:0000977">
    <property type="term" value="F:RNA polymerase II transcription regulatory region sequence-specific DNA binding"/>
    <property type="evidence" value="ECO:0007669"/>
    <property type="project" value="TreeGrafter"/>
</dbReference>
<dbReference type="SUPFAM" id="SSF47459">
    <property type="entry name" value="HLH, helix-loop-helix DNA-binding domain"/>
    <property type="match status" value="1"/>
</dbReference>
<proteinExistence type="predicted"/>
<dbReference type="Gene3D" id="4.10.280.10">
    <property type="entry name" value="Helix-loop-helix DNA-binding domain"/>
    <property type="match status" value="1"/>
</dbReference>
<evidence type="ECO:0000313" key="4">
    <source>
        <dbReference type="RefSeq" id="XP_018017686.1"/>
    </source>
</evidence>
<dbReference type="PANTHER" id="PTHR23349">
    <property type="entry name" value="BASIC HELIX-LOOP-HELIX TRANSCRIPTION FACTOR, TWIST"/>
    <property type="match status" value="1"/>
</dbReference>
<dbReference type="GO" id="GO:0032502">
    <property type="term" value="P:developmental process"/>
    <property type="evidence" value="ECO:0007669"/>
    <property type="project" value="TreeGrafter"/>
</dbReference>
<dbReference type="SMART" id="SM00353">
    <property type="entry name" value="HLH"/>
    <property type="match status" value="1"/>
</dbReference>
<dbReference type="PANTHER" id="PTHR23349:SF108">
    <property type="entry name" value="BHLH DOMAIN-CONTAINING PROTEIN"/>
    <property type="match status" value="1"/>
</dbReference>
<dbReference type="InterPro" id="IPR050283">
    <property type="entry name" value="E-box_TF_Regulators"/>
</dbReference>
<dbReference type="OrthoDB" id="6241467at2759"/>
<dbReference type="KEGG" id="hazt:108674261"/>
<name>A0A8B7NXT0_HYAAZ</name>
<dbReference type="Proteomes" id="UP000694843">
    <property type="component" value="Unplaced"/>
</dbReference>
<accession>A0A8B7NXT0</accession>
<protein>
    <submittedName>
        <fullName evidence="4">Uncharacterized protein LOC108674261</fullName>
    </submittedName>
</protein>
<dbReference type="GO" id="GO:0046983">
    <property type="term" value="F:protein dimerization activity"/>
    <property type="evidence" value="ECO:0007669"/>
    <property type="project" value="InterPro"/>
</dbReference>
<sequence>MCDEVSSSSCSLMAPDQNFTSGPKVTLVDRFDPICCFADNVLNENIIVQSQVPLSAENSICTPSLNVSVDCTHPLISDDNNTTALISTTSFLTSESLTPTDFATVHFCSEDLSDADVDPFSATVVYSGLTAIGDLRNVDTINSEVTILGDGLETSIQIHLTEYEPCTSTVDELSLKQTEASFNNEKKTANKKSRPIYKHVPHHEKPVQLVERRNARERRRVQSVNSAFVRLRRALPSYALTSRGKRMSKVKTLKAAMNYIWTMQQLLLLEPVTSAATN</sequence>
<dbReference type="InterPro" id="IPR011598">
    <property type="entry name" value="bHLH_dom"/>
</dbReference>
<dbReference type="GO" id="GO:0000981">
    <property type="term" value="F:DNA-binding transcription factor activity, RNA polymerase II-specific"/>
    <property type="evidence" value="ECO:0007669"/>
    <property type="project" value="TreeGrafter"/>
</dbReference>
<dbReference type="Pfam" id="PF00010">
    <property type="entry name" value="HLH"/>
    <property type="match status" value="1"/>
</dbReference>
<dbReference type="AlphaFoldDB" id="A0A8B7NXT0"/>
<dbReference type="CDD" id="cd11418">
    <property type="entry name" value="bHLH_TS_ASCL"/>
    <property type="match status" value="1"/>
</dbReference>
<keyword evidence="1" id="KW-0238">DNA-binding</keyword>
<keyword evidence="3" id="KW-1185">Reference proteome</keyword>
<dbReference type="GeneID" id="108674261"/>
<dbReference type="InterPro" id="IPR036638">
    <property type="entry name" value="HLH_DNA-bd_sf"/>
</dbReference>
<dbReference type="PROSITE" id="PS50888">
    <property type="entry name" value="BHLH"/>
    <property type="match status" value="1"/>
</dbReference>
<dbReference type="RefSeq" id="XP_018017686.1">
    <property type="nucleotide sequence ID" value="XM_018162197.2"/>
</dbReference>
<organism evidence="3 4">
    <name type="scientific">Hyalella azteca</name>
    <name type="common">Amphipod</name>
    <dbReference type="NCBI Taxonomy" id="294128"/>
    <lineage>
        <taxon>Eukaryota</taxon>
        <taxon>Metazoa</taxon>
        <taxon>Ecdysozoa</taxon>
        <taxon>Arthropoda</taxon>
        <taxon>Crustacea</taxon>
        <taxon>Multicrustacea</taxon>
        <taxon>Malacostraca</taxon>
        <taxon>Eumalacostraca</taxon>
        <taxon>Peracarida</taxon>
        <taxon>Amphipoda</taxon>
        <taxon>Senticaudata</taxon>
        <taxon>Talitrida</taxon>
        <taxon>Talitroidea</taxon>
        <taxon>Hyalellidae</taxon>
        <taxon>Hyalella</taxon>
    </lineage>
</organism>
<feature type="domain" description="BHLH" evidence="2">
    <location>
        <begin position="208"/>
        <end position="263"/>
    </location>
</feature>